<keyword evidence="6" id="KW-1185">Reference proteome</keyword>
<evidence type="ECO:0000256" key="1">
    <source>
        <dbReference type="ARBA" id="ARBA00005104"/>
    </source>
</evidence>
<organism evidence="5 6">
    <name type="scientific">Corynebacterium deserti GIMN1.010</name>
    <dbReference type="NCBI Taxonomy" id="931089"/>
    <lineage>
        <taxon>Bacteria</taxon>
        <taxon>Bacillati</taxon>
        <taxon>Actinomycetota</taxon>
        <taxon>Actinomycetes</taxon>
        <taxon>Mycobacteriales</taxon>
        <taxon>Corynebacteriaceae</taxon>
        <taxon>Corynebacterium</taxon>
    </lineage>
</organism>
<evidence type="ECO:0000259" key="4">
    <source>
        <dbReference type="Pfam" id="PF01872"/>
    </source>
</evidence>
<dbReference type="RefSeq" id="WP_053545075.1">
    <property type="nucleotide sequence ID" value="NZ_CP009220.1"/>
</dbReference>
<dbReference type="GO" id="GO:0008703">
    <property type="term" value="F:5-amino-6-(5-phosphoribosylamino)uracil reductase activity"/>
    <property type="evidence" value="ECO:0007669"/>
    <property type="project" value="InterPro"/>
</dbReference>
<dbReference type="PATRIC" id="fig|931089.4.peg.1700"/>
<dbReference type="Pfam" id="PF01872">
    <property type="entry name" value="RibD_C"/>
    <property type="match status" value="1"/>
</dbReference>
<dbReference type="PANTHER" id="PTHR38011">
    <property type="entry name" value="DIHYDROFOLATE REDUCTASE FAMILY PROTEIN (AFU_ORTHOLOGUE AFUA_8G06820)"/>
    <property type="match status" value="1"/>
</dbReference>
<evidence type="ECO:0000313" key="6">
    <source>
        <dbReference type="Proteomes" id="UP000068067"/>
    </source>
</evidence>
<comment type="pathway">
    <text evidence="1">Cofactor biosynthesis; riboflavin biosynthesis.</text>
</comment>
<dbReference type="STRING" id="931089.CDES_08465"/>
<feature type="domain" description="Bacterial bifunctional deaminase-reductase C-terminal" evidence="4">
    <location>
        <begin position="30"/>
        <end position="224"/>
    </location>
</feature>
<evidence type="ECO:0000313" key="5">
    <source>
        <dbReference type="EMBL" id="ALC06086.1"/>
    </source>
</evidence>
<sequence length="231" mass="24491">MVNISELIGPLSPVNTPELRAIVVSALNGSTTVDGTSGNLGNATDTALLLALRRWSDVVLVGSATVKAENYGGVIISTEDQQARQAAGQRPIPPVAVVSGSLNFDVSTRFFTESAVSPIIVTDNKDTSKHVPLLEAGAEILLVEKLTARDIADKLRAEGYARVTCEGGPSLFAQVIDAGVVDVWHHTLDPTLSGSVEHPLVRGGSTTPHRFALDHIHADPDGTVFLRYKRP</sequence>
<dbReference type="InterPro" id="IPR002734">
    <property type="entry name" value="RibDG_C"/>
</dbReference>
<dbReference type="InterPro" id="IPR024072">
    <property type="entry name" value="DHFR-like_dom_sf"/>
</dbReference>
<dbReference type="InterPro" id="IPR050765">
    <property type="entry name" value="Riboflavin_Biosynth_HTPR"/>
</dbReference>
<dbReference type="OrthoDB" id="5243299at2"/>
<accession>A0A0M5IM40</accession>
<dbReference type="Proteomes" id="UP000068067">
    <property type="component" value="Chromosome"/>
</dbReference>
<dbReference type="GO" id="GO:0009231">
    <property type="term" value="P:riboflavin biosynthetic process"/>
    <property type="evidence" value="ECO:0007669"/>
    <property type="project" value="InterPro"/>
</dbReference>
<dbReference type="SUPFAM" id="SSF53597">
    <property type="entry name" value="Dihydrofolate reductase-like"/>
    <property type="match status" value="1"/>
</dbReference>
<name>A0A0M5IM40_9CORY</name>
<dbReference type="KEGG" id="cdx:CDES_08465"/>
<proteinExistence type="predicted"/>
<dbReference type="PANTHER" id="PTHR38011:SF7">
    <property type="entry name" value="2,5-DIAMINO-6-RIBOSYLAMINO-4(3H)-PYRIMIDINONE 5'-PHOSPHATE REDUCTASE"/>
    <property type="match status" value="1"/>
</dbReference>
<evidence type="ECO:0000256" key="3">
    <source>
        <dbReference type="ARBA" id="ARBA00023002"/>
    </source>
</evidence>
<evidence type="ECO:0000256" key="2">
    <source>
        <dbReference type="ARBA" id="ARBA00022857"/>
    </source>
</evidence>
<dbReference type="AlphaFoldDB" id="A0A0M5IM40"/>
<protein>
    <recommendedName>
        <fullName evidence="4">Bacterial bifunctional deaminase-reductase C-terminal domain-containing protein</fullName>
    </recommendedName>
</protein>
<dbReference type="Gene3D" id="3.40.430.10">
    <property type="entry name" value="Dihydrofolate Reductase, subunit A"/>
    <property type="match status" value="1"/>
</dbReference>
<keyword evidence="3" id="KW-0560">Oxidoreductase</keyword>
<reference evidence="5 6" key="1">
    <citation type="submission" date="2014-08" db="EMBL/GenBank/DDBJ databases">
        <title>Complete genome sequence of Corynebacterium deserti GIMN1.010 (=DSM 45689), isolated from desert sand in western China.</title>
        <authorList>
            <person name="Ruckert C."/>
            <person name="Albersmeier A."/>
            <person name="Kalinowski J."/>
        </authorList>
    </citation>
    <scope>NUCLEOTIDE SEQUENCE [LARGE SCALE GENOMIC DNA]</scope>
    <source>
        <strain evidence="5 6">GIMN1.010</strain>
    </source>
</reference>
<keyword evidence="2" id="KW-0521">NADP</keyword>
<gene>
    <name evidence="5" type="ORF">CDES_08465</name>
</gene>
<dbReference type="EMBL" id="CP009220">
    <property type="protein sequence ID" value="ALC06086.1"/>
    <property type="molecule type" value="Genomic_DNA"/>
</dbReference>
<dbReference type="NCBIfam" id="NF010663">
    <property type="entry name" value="PRK14059.1-1"/>
    <property type="match status" value="1"/>
</dbReference>